<protein>
    <submittedName>
        <fullName evidence="1">Uncharacterized protein</fullName>
    </submittedName>
</protein>
<name>A0ABS1NPI0_9ACTN</name>
<comment type="caution">
    <text evidence="1">The sequence shown here is derived from an EMBL/GenBank/DDBJ whole genome shotgun (WGS) entry which is preliminary data.</text>
</comment>
<dbReference type="RefSeq" id="WP_201881892.1">
    <property type="nucleotide sequence ID" value="NZ_JAERRF010000034.1"/>
</dbReference>
<gene>
    <name evidence="1" type="ORF">JK363_35880</name>
</gene>
<proteinExistence type="predicted"/>
<evidence type="ECO:0000313" key="1">
    <source>
        <dbReference type="EMBL" id="MBL1101923.1"/>
    </source>
</evidence>
<keyword evidence="2" id="KW-1185">Reference proteome</keyword>
<dbReference type="Proteomes" id="UP000634229">
    <property type="component" value="Unassembled WGS sequence"/>
</dbReference>
<organism evidence="1 2">
    <name type="scientific">Streptomyces coffeae</name>
    <dbReference type="NCBI Taxonomy" id="621382"/>
    <lineage>
        <taxon>Bacteria</taxon>
        <taxon>Bacillati</taxon>
        <taxon>Actinomycetota</taxon>
        <taxon>Actinomycetes</taxon>
        <taxon>Kitasatosporales</taxon>
        <taxon>Streptomycetaceae</taxon>
        <taxon>Streptomyces</taxon>
    </lineage>
</organism>
<accession>A0ABS1NPI0</accession>
<sequence length="160" mass="17211">MLPEGLRDGMCMYAPPGGDVLLACFDRRHRVALLDHGIAAAGRLWALPSVRQRTAEPYRRAAQRLARTMAPAGAIRLGAVTGRVPAPASGATWPRRQGERRIFTGHVTSLCALPGADMPLTWLPYAQVAACIGDLGVTDLGLLLQGYVDGWIPDGWITLE</sequence>
<dbReference type="EMBL" id="JAERRF010000034">
    <property type="protein sequence ID" value="MBL1101923.1"/>
    <property type="molecule type" value="Genomic_DNA"/>
</dbReference>
<reference evidence="1 2" key="1">
    <citation type="submission" date="2021-01" db="EMBL/GenBank/DDBJ databases">
        <title>WGS of actinomycetes isolated from Thailand.</title>
        <authorList>
            <person name="Thawai C."/>
        </authorList>
    </citation>
    <scope>NUCLEOTIDE SEQUENCE [LARGE SCALE GENOMIC DNA]</scope>
    <source>
        <strain evidence="1 2">CA1R205</strain>
    </source>
</reference>
<evidence type="ECO:0000313" key="2">
    <source>
        <dbReference type="Proteomes" id="UP000634229"/>
    </source>
</evidence>